<accession>A0AAV7L6C2</accession>
<evidence type="ECO:0000313" key="2">
    <source>
        <dbReference type="Proteomes" id="UP001066276"/>
    </source>
</evidence>
<feature type="non-terminal residue" evidence="1">
    <location>
        <position position="1"/>
    </location>
</feature>
<gene>
    <name evidence="1" type="ORF">NDU88_003579</name>
</gene>
<organism evidence="1 2">
    <name type="scientific">Pleurodeles waltl</name>
    <name type="common">Iberian ribbed newt</name>
    <dbReference type="NCBI Taxonomy" id="8319"/>
    <lineage>
        <taxon>Eukaryota</taxon>
        <taxon>Metazoa</taxon>
        <taxon>Chordata</taxon>
        <taxon>Craniata</taxon>
        <taxon>Vertebrata</taxon>
        <taxon>Euteleostomi</taxon>
        <taxon>Amphibia</taxon>
        <taxon>Batrachia</taxon>
        <taxon>Caudata</taxon>
        <taxon>Salamandroidea</taxon>
        <taxon>Salamandridae</taxon>
        <taxon>Pleurodelinae</taxon>
        <taxon>Pleurodeles</taxon>
    </lineage>
</organism>
<protein>
    <submittedName>
        <fullName evidence="1">Uncharacterized protein</fullName>
    </submittedName>
</protein>
<comment type="caution">
    <text evidence="1">The sequence shown here is derived from an EMBL/GenBank/DDBJ whole genome shotgun (WGS) entry which is preliminary data.</text>
</comment>
<evidence type="ECO:0000313" key="1">
    <source>
        <dbReference type="EMBL" id="KAJ1083420.1"/>
    </source>
</evidence>
<sequence>AMDGWMKGSKVTEYEGLYNLNAWEHLSSRCFPELQQHLIDSKLTDPRRLAKEADHWPNTRVQKKLY</sequence>
<proteinExistence type="predicted"/>
<keyword evidence="2" id="KW-1185">Reference proteome</keyword>
<name>A0AAV7L6C2_PLEWA</name>
<reference evidence="1" key="1">
    <citation type="journal article" date="2022" name="bioRxiv">
        <title>Sequencing and chromosome-scale assembly of the giantPleurodeles waltlgenome.</title>
        <authorList>
            <person name="Brown T."/>
            <person name="Elewa A."/>
            <person name="Iarovenko S."/>
            <person name="Subramanian E."/>
            <person name="Araus A.J."/>
            <person name="Petzold A."/>
            <person name="Susuki M."/>
            <person name="Suzuki K.-i.T."/>
            <person name="Hayashi T."/>
            <person name="Toyoda A."/>
            <person name="Oliveira C."/>
            <person name="Osipova E."/>
            <person name="Leigh N.D."/>
            <person name="Simon A."/>
            <person name="Yun M.H."/>
        </authorList>
    </citation>
    <scope>NUCLEOTIDE SEQUENCE</scope>
    <source>
        <strain evidence="1">20211129_DDA</strain>
        <tissue evidence="1">Liver</tissue>
    </source>
</reference>
<dbReference type="Proteomes" id="UP001066276">
    <property type="component" value="Chromosome 12"/>
</dbReference>
<dbReference type="AlphaFoldDB" id="A0AAV7L6C2"/>
<dbReference type="EMBL" id="JANPWB010000016">
    <property type="protein sequence ID" value="KAJ1083420.1"/>
    <property type="molecule type" value="Genomic_DNA"/>
</dbReference>
<feature type="non-terminal residue" evidence="1">
    <location>
        <position position="66"/>
    </location>
</feature>